<dbReference type="Pfam" id="PF00665">
    <property type="entry name" value="rve"/>
    <property type="match status" value="1"/>
</dbReference>
<name>A0A6H5ID62_9HYME</name>
<dbReference type="InterPro" id="IPR050951">
    <property type="entry name" value="Retrovirus_Pol_polyprotein"/>
</dbReference>
<dbReference type="Gene3D" id="3.30.420.10">
    <property type="entry name" value="Ribonuclease H-like superfamily/Ribonuclease H"/>
    <property type="match status" value="1"/>
</dbReference>
<feature type="region of interest" description="Disordered" evidence="1">
    <location>
        <begin position="793"/>
        <end position="817"/>
    </location>
</feature>
<feature type="compositionally biased region" description="Basic and acidic residues" evidence="1">
    <location>
        <begin position="314"/>
        <end position="328"/>
    </location>
</feature>
<dbReference type="GO" id="GO:0015074">
    <property type="term" value="P:DNA integration"/>
    <property type="evidence" value="ECO:0007669"/>
    <property type="project" value="InterPro"/>
</dbReference>
<dbReference type="GO" id="GO:0003676">
    <property type="term" value="F:nucleic acid binding"/>
    <property type="evidence" value="ECO:0007669"/>
    <property type="project" value="InterPro"/>
</dbReference>
<dbReference type="AlphaFoldDB" id="A0A6H5ID62"/>
<feature type="compositionally biased region" description="Basic and acidic residues" evidence="1">
    <location>
        <begin position="288"/>
        <end position="306"/>
    </location>
</feature>
<dbReference type="PANTHER" id="PTHR37984">
    <property type="entry name" value="PROTEIN CBG26694"/>
    <property type="match status" value="1"/>
</dbReference>
<feature type="compositionally biased region" description="Basic residues" evidence="1">
    <location>
        <begin position="807"/>
        <end position="817"/>
    </location>
</feature>
<feature type="domain" description="Integrase catalytic" evidence="2">
    <location>
        <begin position="1"/>
        <end position="129"/>
    </location>
</feature>
<feature type="compositionally biased region" description="Basic and acidic residues" evidence="1">
    <location>
        <begin position="893"/>
        <end position="904"/>
    </location>
</feature>
<sequence>MDMFTRYIECIAIKKANGPTITQKLYGRIFMRFGAPEILLTDNGTEFKNEVMTQFLEKNGVKQLFVPAYHPQSNSVERVNRTVKTMIVSYLEDEHSNWDENVAEITFAYNTAVQDSTGVSPAFLNFGRQPRIANSLRFREEQEGADHIDEEAQAKWKDHLAKVHEFYNTINERIKKAQEKQAKYYNKKHREVDLQVGELVLRRNRILSNAANQIAAKLAPKFYGPLIITAKVGTNIYELADRQGVPVGPTHVKDLKRFHGNSDEFDQDDGEIASDDEDEEAEIQESQEEMRQEASLQEHQEEEKQTARPQGSQSEKKEETSCLEDRMKATKASKRHRRVRKELRSEPTSGVHAAVAGILIAAVTRDTRNRKSDNQRKVTKEVKAMSDSQKDEQVEIPSGGVSVQKDQQPDLEADKASEVRESLIPERAVEKNGQEAGDPSDEKMADSLEATNHGGRTAEVATSVEAMSQAIIEVKIEQEQTAETKIAAAWAEVEKKLVSTQARYLDVRAEEKTALVMYDEFVNNFGKEGLKMAGDWAWKTASYKQERDAAWRVIVRRREERETRDFQAAELKEKQIKAEQARKMLEETSAKARAAMLAATRAYEDSMKEVSFAEGATRKPTHSLHGQVYSCSTCGCLGVRRASECPRREMHYFEHHRKPRLFPQLNPICSYVPRILWINIPGTGTYIDAWHRQGTARREQLRRAPSPVRGEPPSPAEFRPQRGRRARPRLGGPAVPAVVASRRGQRRPRRLPSRRGDPQGPLAVAVRVGPAAAAADLARRCRRRRSLDGLLAGLRGRDGSARDHRGSHGGRSRSRRRSRDRGWLRWHRWRWSALDGRLHDERRRHGHGQQHGTALARRQLHEPRCPSFRWLPRDDGSPRSPAGRVGRQCARVSLDEGEKDHEEEQPTSYELRAREEEEPSHPRCLTRDRICVSLGSPVSPSLSSAAMSSRAGTTTSRPVVARSTEAFYSRTKVAVRLALPTFQFVFCLRIHTVTSVTRQISPLTKSLDLYGRGMCAPGSCIRLLNSQTRVRSSRAHRLTRKHERMDERLSD</sequence>
<feature type="compositionally biased region" description="Basic residues" evidence="1">
    <location>
        <begin position="743"/>
        <end position="753"/>
    </location>
</feature>
<feature type="compositionally biased region" description="Basic residues" evidence="1">
    <location>
        <begin position="329"/>
        <end position="341"/>
    </location>
</feature>
<feature type="region of interest" description="Disordered" evidence="1">
    <location>
        <begin position="697"/>
        <end position="765"/>
    </location>
</feature>
<dbReference type="OrthoDB" id="9950135at2759"/>
<feature type="region of interest" description="Disordered" evidence="1">
    <location>
        <begin position="866"/>
        <end position="919"/>
    </location>
</feature>
<proteinExistence type="predicted"/>
<evidence type="ECO:0000259" key="2">
    <source>
        <dbReference type="PROSITE" id="PS50994"/>
    </source>
</evidence>
<accession>A0A6H5ID62</accession>
<feature type="compositionally biased region" description="Basic residues" evidence="1">
    <location>
        <begin position="1032"/>
        <end position="1042"/>
    </location>
</feature>
<keyword evidence="4" id="KW-1185">Reference proteome</keyword>
<evidence type="ECO:0000256" key="1">
    <source>
        <dbReference type="SAM" id="MobiDB-lite"/>
    </source>
</evidence>
<feature type="compositionally biased region" description="Acidic residues" evidence="1">
    <location>
        <begin position="263"/>
        <end position="287"/>
    </location>
</feature>
<feature type="region of interest" description="Disordered" evidence="1">
    <location>
        <begin position="366"/>
        <end position="446"/>
    </location>
</feature>
<evidence type="ECO:0000313" key="3">
    <source>
        <dbReference type="EMBL" id="CAB0033311.1"/>
    </source>
</evidence>
<dbReference type="InterPro" id="IPR001584">
    <property type="entry name" value="Integrase_cat-core"/>
</dbReference>
<feature type="region of interest" description="Disordered" evidence="1">
    <location>
        <begin position="1032"/>
        <end position="1051"/>
    </location>
</feature>
<dbReference type="Proteomes" id="UP000479190">
    <property type="component" value="Unassembled WGS sequence"/>
</dbReference>
<dbReference type="InterPro" id="IPR012337">
    <property type="entry name" value="RNaseH-like_sf"/>
</dbReference>
<feature type="region of interest" description="Disordered" evidence="1">
    <location>
        <begin position="245"/>
        <end position="350"/>
    </location>
</feature>
<dbReference type="SUPFAM" id="SSF53098">
    <property type="entry name" value="Ribonuclease H-like"/>
    <property type="match status" value="1"/>
</dbReference>
<gene>
    <name evidence="3" type="ORF">TBRA_LOCUS5228</name>
</gene>
<reference evidence="3 4" key="1">
    <citation type="submission" date="2020-02" db="EMBL/GenBank/DDBJ databases">
        <authorList>
            <person name="Ferguson B K."/>
        </authorList>
    </citation>
    <scope>NUCLEOTIDE SEQUENCE [LARGE SCALE GENOMIC DNA]</scope>
</reference>
<feature type="compositionally biased region" description="Basic and acidic residues" evidence="1">
    <location>
        <begin position="366"/>
        <end position="393"/>
    </location>
</feature>
<dbReference type="InterPro" id="IPR036397">
    <property type="entry name" value="RNaseH_sf"/>
</dbReference>
<dbReference type="EMBL" id="CADCXV010000706">
    <property type="protein sequence ID" value="CAB0033311.1"/>
    <property type="molecule type" value="Genomic_DNA"/>
</dbReference>
<feature type="compositionally biased region" description="Basic and acidic residues" evidence="1">
    <location>
        <begin position="412"/>
        <end position="433"/>
    </location>
</feature>
<organism evidence="3 4">
    <name type="scientific">Trichogramma brassicae</name>
    <dbReference type="NCBI Taxonomy" id="86971"/>
    <lineage>
        <taxon>Eukaryota</taxon>
        <taxon>Metazoa</taxon>
        <taxon>Ecdysozoa</taxon>
        <taxon>Arthropoda</taxon>
        <taxon>Hexapoda</taxon>
        <taxon>Insecta</taxon>
        <taxon>Pterygota</taxon>
        <taxon>Neoptera</taxon>
        <taxon>Endopterygota</taxon>
        <taxon>Hymenoptera</taxon>
        <taxon>Apocrita</taxon>
        <taxon>Proctotrupomorpha</taxon>
        <taxon>Chalcidoidea</taxon>
        <taxon>Trichogrammatidae</taxon>
        <taxon>Trichogramma</taxon>
    </lineage>
</organism>
<dbReference type="PROSITE" id="PS50994">
    <property type="entry name" value="INTEGRASE"/>
    <property type="match status" value="1"/>
</dbReference>
<feature type="compositionally biased region" description="Basic and acidic residues" evidence="1">
    <location>
        <begin position="251"/>
        <end position="262"/>
    </location>
</feature>
<feature type="compositionally biased region" description="Basic and acidic residues" evidence="1">
    <location>
        <begin position="795"/>
        <end position="806"/>
    </location>
</feature>
<protein>
    <recommendedName>
        <fullName evidence="2">Integrase catalytic domain-containing protein</fullName>
    </recommendedName>
</protein>
<evidence type="ECO:0000313" key="4">
    <source>
        <dbReference type="Proteomes" id="UP000479190"/>
    </source>
</evidence>
<dbReference type="PANTHER" id="PTHR37984:SF5">
    <property type="entry name" value="PROTEIN NYNRIN-LIKE"/>
    <property type="match status" value="1"/>
</dbReference>